<keyword evidence="3" id="KW-1185">Reference proteome</keyword>
<evidence type="ECO:0000313" key="2">
    <source>
        <dbReference type="EMBL" id="RCG17744.1"/>
    </source>
</evidence>
<dbReference type="Proteomes" id="UP000252914">
    <property type="component" value="Unassembled WGS sequence"/>
</dbReference>
<dbReference type="EMBL" id="QOIN01000054">
    <property type="protein sequence ID" value="RCG17744.1"/>
    <property type="molecule type" value="Genomic_DNA"/>
</dbReference>
<protein>
    <submittedName>
        <fullName evidence="2">Uncharacterized protein</fullName>
    </submittedName>
</protein>
<feature type="region of interest" description="Disordered" evidence="1">
    <location>
        <begin position="35"/>
        <end position="62"/>
    </location>
</feature>
<reference evidence="2 3" key="1">
    <citation type="submission" date="2018-06" db="EMBL/GenBank/DDBJ databases">
        <title>Streptomyces reniochalinae sp. nov. and Streptomyces diacarnus sp. nov. from marine sponges.</title>
        <authorList>
            <person name="Li L."/>
        </authorList>
    </citation>
    <scope>NUCLEOTIDE SEQUENCE [LARGE SCALE GENOMIC DNA]</scope>
    <source>
        <strain evidence="2 3">LHW51701</strain>
    </source>
</reference>
<feature type="compositionally biased region" description="Low complexity" evidence="1">
    <location>
        <begin position="39"/>
        <end position="54"/>
    </location>
</feature>
<proteinExistence type="predicted"/>
<organism evidence="2 3">
    <name type="scientific">Streptomyces diacarni</name>
    <dbReference type="NCBI Taxonomy" id="2800381"/>
    <lineage>
        <taxon>Bacteria</taxon>
        <taxon>Bacillati</taxon>
        <taxon>Actinomycetota</taxon>
        <taxon>Actinomycetes</taxon>
        <taxon>Kitasatosporales</taxon>
        <taxon>Streptomycetaceae</taxon>
        <taxon>Streptomyces</taxon>
    </lineage>
</organism>
<comment type="caution">
    <text evidence="2">The sequence shown here is derived from an EMBL/GenBank/DDBJ whole genome shotgun (WGS) entry which is preliminary data.</text>
</comment>
<sequence length="62" mass="5977">MPCACSSDSYTSAAEVRAAARASVWAPRAKAVTARAGMADGPGAATSTAAARSGDCARASSA</sequence>
<name>A0A367EI51_9ACTN</name>
<dbReference type="AlphaFoldDB" id="A0A367EI51"/>
<evidence type="ECO:0000313" key="3">
    <source>
        <dbReference type="Proteomes" id="UP000252914"/>
    </source>
</evidence>
<gene>
    <name evidence="2" type="ORF">DTL70_27160</name>
</gene>
<evidence type="ECO:0000256" key="1">
    <source>
        <dbReference type="SAM" id="MobiDB-lite"/>
    </source>
</evidence>
<accession>A0A367EI51</accession>